<keyword evidence="2" id="KW-0812">Transmembrane</keyword>
<dbReference type="KEGG" id="otd:J1M35_05165"/>
<evidence type="ECO:0000256" key="1">
    <source>
        <dbReference type="ARBA" id="ARBA00004127"/>
    </source>
</evidence>
<dbReference type="GO" id="GO:0012505">
    <property type="term" value="C:endomembrane system"/>
    <property type="evidence" value="ECO:0007669"/>
    <property type="project" value="UniProtKB-SubCell"/>
</dbReference>
<dbReference type="EMBL" id="CP071796">
    <property type="protein sequence ID" value="QTD46291.1"/>
    <property type="molecule type" value="Genomic_DNA"/>
</dbReference>
<reference evidence="6" key="1">
    <citation type="submission" date="2021-03" db="EMBL/GenBank/DDBJ databases">
        <title>Ottowia sp. 27C isolated from the cloaca of a Giant Asian pond turtle (Heosemys grandis).</title>
        <authorList>
            <person name="Spergser J."/>
            <person name="Busse H.-J."/>
        </authorList>
    </citation>
    <scope>NUCLEOTIDE SEQUENCE</scope>
    <source>
        <strain evidence="6">27C</strain>
    </source>
</reference>
<evidence type="ECO:0000259" key="5">
    <source>
        <dbReference type="Pfam" id="PF06803"/>
    </source>
</evidence>
<proteinExistence type="predicted"/>
<gene>
    <name evidence="6" type="ORF">J1M35_05165</name>
</gene>
<dbReference type="InterPro" id="IPR010652">
    <property type="entry name" value="DUF1232"/>
</dbReference>
<evidence type="ECO:0000313" key="7">
    <source>
        <dbReference type="Proteomes" id="UP000663903"/>
    </source>
</evidence>
<feature type="domain" description="DUF1232" evidence="5">
    <location>
        <begin position="31"/>
        <end position="64"/>
    </location>
</feature>
<evidence type="ECO:0000256" key="2">
    <source>
        <dbReference type="ARBA" id="ARBA00022692"/>
    </source>
</evidence>
<evidence type="ECO:0000313" key="6">
    <source>
        <dbReference type="EMBL" id="QTD46291.1"/>
    </source>
</evidence>
<keyword evidence="3" id="KW-1133">Transmembrane helix</keyword>
<dbReference type="Proteomes" id="UP000663903">
    <property type="component" value="Chromosome"/>
</dbReference>
<accession>A0A975H4G3</accession>
<sequence length="96" mass="10776">MWKLGKLFAMFRKELLLAWALLRDPRTPKSAKLAVVLAMLYVVSPIDLVSDFIPILGWLDDGLIAYVLLQVAFKFLPADLHAALRSKVTARTRPVA</sequence>
<evidence type="ECO:0000256" key="3">
    <source>
        <dbReference type="ARBA" id="ARBA00022989"/>
    </source>
</evidence>
<protein>
    <submittedName>
        <fullName evidence="6">DUF1232 domain-containing protein</fullName>
    </submittedName>
</protein>
<keyword evidence="4" id="KW-0472">Membrane</keyword>
<dbReference type="AlphaFoldDB" id="A0A975H4G3"/>
<comment type="subcellular location">
    <subcellularLocation>
        <location evidence="1">Endomembrane system</location>
        <topology evidence="1">Multi-pass membrane protein</topology>
    </subcellularLocation>
</comment>
<dbReference type="RefSeq" id="WP_208010190.1">
    <property type="nucleotide sequence ID" value="NZ_CP071796.1"/>
</dbReference>
<dbReference type="Pfam" id="PF06803">
    <property type="entry name" value="DUF1232"/>
    <property type="match status" value="1"/>
</dbReference>
<name>A0A975H4G3_9BURK</name>
<evidence type="ECO:0000256" key="4">
    <source>
        <dbReference type="ARBA" id="ARBA00023136"/>
    </source>
</evidence>
<keyword evidence="7" id="KW-1185">Reference proteome</keyword>
<organism evidence="6 7">
    <name type="scientific">Ottowia testudinis</name>
    <dbReference type="NCBI Taxonomy" id="2816950"/>
    <lineage>
        <taxon>Bacteria</taxon>
        <taxon>Pseudomonadati</taxon>
        <taxon>Pseudomonadota</taxon>
        <taxon>Betaproteobacteria</taxon>
        <taxon>Burkholderiales</taxon>
        <taxon>Comamonadaceae</taxon>
        <taxon>Ottowia</taxon>
    </lineage>
</organism>